<dbReference type="InterPro" id="IPR006860">
    <property type="entry name" value="FecR"/>
</dbReference>
<sequence length="537" mass="58827">MKSSELHQAIQDLLDGCISTSTLEQLEQELLNNPEALKTYLAHSDLDTLLQVDHEINQQRTASAVPIESIMQRQKRRQFKIATLAAAATILLTLIVLNLFFPTPPRAELSLRATPGSHFTLTHSDSHPEDPSQPNKMSAGSQLTLTQGSVELTFDSGVRSIISAPADLTLHDHQTLHLHQGKAWFHVPPRAKGFTLTTTELQVIDLGTEFAVLSSPDQYDEVHVFKGSILAKSLRSSSQPEIPLLADQAVRITTLGTFTPIKNSMAHFNAELPTTLPYLHWNMDTLHDLSPTASQLPLPSAAPSPNKLDSVPGRFGRAIHSHGQGGTLNTHWPGFSGSSPRSVAFWIKIPTTTPQAHTANVLGWGDRHADHRAPLNAPSTASFYHFLSRSDNQLRIGLSTGRAWVTGSTNLADGQWHHITGIYTGKNRTDGWPELLLYVDASPEPTTYHKRYDTSVPQAAPKNINTLTRNDTAVPLMLFSELWNTTEPGNQAVLSIDELFVIDGIIPPKTMRSLIKHNQLSPPHSTSPHSASPSAAD</sequence>
<keyword evidence="5" id="KW-1185">Reference proteome</keyword>
<feature type="compositionally biased region" description="Low complexity" evidence="1">
    <location>
        <begin position="521"/>
        <end position="537"/>
    </location>
</feature>
<feature type="transmembrane region" description="Helical" evidence="2">
    <location>
        <begin position="81"/>
        <end position="101"/>
    </location>
</feature>
<evidence type="ECO:0000259" key="3">
    <source>
        <dbReference type="Pfam" id="PF04773"/>
    </source>
</evidence>
<dbReference type="PANTHER" id="PTHR30273">
    <property type="entry name" value="PERIPLASMIC SIGNAL SENSOR AND SIGMA FACTOR ACTIVATOR FECR-RELATED"/>
    <property type="match status" value="1"/>
</dbReference>
<evidence type="ECO:0000313" key="5">
    <source>
        <dbReference type="Proteomes" id="UP001597389"/>
    </source>
</evidence>
<dbReference type="EMBL" id="JBHUJB010000076">
    <property type="protein sequence ID" value="MFD2160348.1"/>
    <property type="molecule type" value="Genomic_DNA"/>
</dbReference>
<feature type="region of interest" description="Disordered" evidence="1">
    <location>
        <begin position="118"/>
        <end position="140"/>
    </location>
</feature>
<feature type="region of interest" description="Disordered" evidence="1">
    <location>
        <begin position="518"/>
        <end position="537"/>
    </location>
</feature>
<dbReference type="Gene3D" id="2.60.120.200">
    <property type="match status" value="1"/>
</dbReference>
<evidence type="ECO:0000256" key="1">
    <source>
        <dbReference type="SAM" id="MobiDB-lite"/>
    </source>
</evidence>
<gene>
    <name evidence="4" type="ORF">ACFSW8_15705</name>
</gene>
<keyword evidence="2" id="KW-1133">Transmembrane helix</keyword>
<keyword evidence="2" id="KW-0812">Transmembrane</keyword>
<dbReference type="SUPFAM" id="SSF49899">
    <property type="entry name" value="Concanavalin A-like lectins/glucanases"/>
    <property type="match status" value="1"/>
</dbReference>
<dbReference type="Gene3D" id="2.60.120.1440">
    <property type="match status" value="1"/>
</dbReference>
<dbReference type="InterPro" id="IPR013320">
    <property type="entry name" value="ConA-like_dom_sf"/>
</dbReference>
<organism evidence="4 5">
    <name type="scientific">Rubritalea tangerina</name>
    <dbReference type="NCBI Taxonomy" id="430798"/>
    <lineage>
        <taxon>Bacteria</taxon>
        <taxon>Pseudomonadati</taxon>
        <taxon>Verrucomicrobiota</taxon>
        <taxon>Verrucomicrobiia</taxon>
        <taxon>Verrucomicrobiales</taxon>
        <taxon>Rubritaleaceae</taxon>
        <taxon>Rubritalea</taxon>
    </lineage>
</organism>
<dbReference type="Pfam" id="PF04773">
    <property type="entry name" value="FecR"/>
    <property type="match status" value="1"/>
</dbReference>
<dbReference type="Pfam" id="PF13385">
    <property type="entry name" value="Laminin_G_3"/>
    <property type="match status" value="1"/>
</dbReference>
<evidence type="ECO:0000313" key="4">
    <source>
        <dbReference type="EMBL" id="MFD2160348.1"/>
    </source>
</evidence>
<feature type="domain" description="FecR protein" evidence="3">
    <location>
        <begin position="154"/>
        <end position="229"/>
    </location>
</feature>
<proteinExistence type="predicted"/>
<dbReference type="RefSeq" id="WP_377088359.1">
    <property type="nucleotide sequence ID" value="NZ_JBHSJL010000014.1"/>
</dbReference>
<evidence type="ECO:0000256" key="2">
    <source>
        <dbReference type="SAM" id="Phobius"/>
    </source>
</evidence>
<name>A0ABW4ZEC7_9BACT</name>
<dbReference type="Proteomes" id="UP001597389">
    <property type="component" value="Unassembled WGS sequence"/>
</dbReference>
<accession>A0ABW4ZEC7</accession>
<dbReference type="PANTHER" id="PTHR30273:SF2">
    <property type="entry name" value="PROTEIN FECR"/>
    <property type="match status" value="1"/>
</dbReference>
<comment type="caution">
    <text evidence="4">The sequence shown here is derived from an EMBL/GenBank/DDBJ whole genome shotgun (WGS) entry which is preliminary data.</text>
</comment>
<dbReference type="InterPro" id="IPR012373">
    <property type="entry name" value="Ferrdict_sens_TM"/>
</dbReference>
<keyword evidence="2" id="KW-0472">Membrane</keyword>
<protein>
    <submittedName>
        <fullName evidence="4">LamG-like jellyroll fold domain-containing protein</fullName>
    </submittedName>
</protein>
<reference evidence="5" key="1">
    <citation type="journal article" date="2019" name="Int. J. Syst. Evol. Microbiol.">
        <title>The Global Catalogue of Microorganisms (GCM) 10K type strain sequencing project: providing services to taxonomists for standard genome sequencing and annotation.</title>
        <authorList>
            <consortium name="The Broad Institute Genomics Platform"/>
            <consortium name="The Broad Institute Genome Sequencing Center for Infectious Disease"/>
            <person name="Wu L."/>
            <person name="Ma J."/>
        </authorList>
    </citation>
    <scope>NUCLEOTIDE SEQUENCE [LARGE SCALE GENOMIC DNA]</scope>
    <source>
        <strain evidence="5">CCUG 57942</strain>
    </source>
</reference>